<evidence type="ECO:0008006" key="6">
    <source>
        <dbReference type="Google" id="ProtNLM"/>
    </source>
</evidence>
<dbReference type="Gene3D" id="1.20.120.1760">
    <property type="match status" value="1"/>
</dbReference>
<feature type="transmembrane region" description="Helical" evidence="3">
    <location>
        <begin position="220"/>
        <end position="238"/>
    </location>
</feature>
<keyword evidence="5" id="KW-1185">Reference proteome</keyword>
<feature type="transmembrane region" description="Helical" evidence="3">
    <location>
        <begin position="21"/>
        <end position="46"/>
    </location>
</feature>
<keyword evidence="3" id="KW-1133">Transmembrane helix</keyword>
<reference evidence="4 5" key="1">
    <citation type="submission" date="2014-01" db="EMBL/GenBank/DDBJ databases">
        <title>Roseivivax halodurans JCM 10272 Genome Sequencing.</title>
        <authorList>
            <person name="Lai Q."/>
            <person name="Li G."/>
            <person name="Shao Z."/>
        </authorList>
    </citation>
    <scope>NUCLEOTIDE SEQUENCE [LARGE SCALE GENOMIC DNA]</scope>
    <source>
        <strain evidence="4 5">JCM 10272</strain>
    </source>
</reference>
<organism evidence="4 5">
    <name type="scientific">Roseivivax halodurans JCM 10272</name>
    <dbReference type="NCBI Taxonomy" id="1449350"/>
    <lineage>
        <taxon>Bacteria</taxon>
        <taxon>Pseudomonadati</taxon>
        <taxon>Pseudomonadota</taxon>
        <taxon>Alphaproteobacteria</taxon>
        <taxon>Rhodobacterales</taxon>
        <taxon>Roseobacteraceae</taxon>
        <taxon>Roseivivax</taxon>
    </lineage>
</organism>
<feature type="transmembrane region" description="Helical" evidence="3">
    <location>
        <begin position="84"/>
        <end position="104"/>
    </location>
</feature>
<feature type="transmembrane region" description="Helical" evidence="3">
    <location>
        <begin position="52"/>
        <end position="72"/>
    </location>
</feature>
<dbReference type="InterPro" id="IPR043130">
    <property type="entry name" value="CDP-OH_PTrfase_TM_dom"/>
</dbReference>
<dbReference type="InterPro" id="IPR000462">
    <property type="entry name" value="CDP-OH_P_trans"/>
</dbReference>
<protein>
    <recommendedName>
        <fullName evidence="6">CDP-alcohol phosphatidyltransferase</fullName>
    </recommendedName>
</protein>
<dbReference type="EMBL" id="JALZ01000082">
    <property type="protein sequence ID" value="ETX10769.1"/>
    <property type="molecule type" value="Genomic_DNA"/>
</dbReference>
<dbReference type="Pfam" id="PF01066">
    <property type="entry name" value="CDP-OH_P_transf"/>
    <property type="match status" value="1"/>
</dbReference>
<dbReference type="GO" id="GO:0016780">
    <property type="term" value="F:phosphotransferase activity, for other substituted phosphate groups"/>
    <property type="evidence" value="ECO:0007669"/>
    <property type="project" value="InterPro"/>
</dbReference>
<keyword evidence="3" id="KW-0812">Transmembrane</keyword>
<evidence type="ECO:0000256" key="2">
    <source>
        <dbReference type="RuleBase" id="RU003750"/>
    </source>
</evidence>
<dbReference type="OrthoDB" id="9782011at2"/>
<accession>X7E3X7</accession>
<gene>
    <name evidence="4" type="ORF">OCH239_21350</name>
</gene>
<dbReference type="RefSeq" id="WP_051489715.1">
    <property type="nucleotide sequence ID" value="NZ_JALZ01000082.1"/>
</dbReference>
<keyword evidence="1 2" id="KW-0808">Transferase</keyword>
<dbReference type="Proteomes" id="UP000022447">
    <property type="component" value="Unassembled WGS sequence"/>
</dbReference>
<name>X7E3X7_9RHOB</name>
<dbReference type="eggNOG" id="COG0558">
    <property type="taxonomic scope" value="Bacteria"/>
</dbReference>
<dbReference type="InterPro" id="IPR048254">
    <property type="entry name" value="CDP_ALCOHOL_P_TRANSF_CS"/>
</dbReference>
<dbReference type="GO" id="GO:0016020">
    <property type="term" value="C:membrane"/>
    <property type="evidence" value="ECO:0007669"/>
    <property type="project" value="InterPro"/>
</dbReference>
<dbReference type="AlphaFoldDB" id="X7E3X7"/>
<evidence type="ECO:0000313" key="4">
    <source>
        <dbReference type="EMBL" id="ETX10769.1"/>
    </source>
</evidence>
<sequence length="249" mass="26203">MEMSFIAHEGENRSKSRLGPASPGAALAIVAVLGSLPMVATIVAITGREAEAVIAGLGFLAAGSIIACCALLRDAPHDRLGIANVVTLVRLLVVSVLVACLAARPDGTWTFVALAALALSLDGVDGWIARRQNMTSRFGARFDMEADSALALVLAIHASQAPEFGAVALLLGVPRYAFGFAMLVLPRLRGDLPDRLSRKAVCVFQIATLIAIQVPFLPASVGQTLVAVALVSLALSFGRDIQWLRRRRA</sequence>
<keyword evidence="3" id="KW-0472">Membrane</keyword>
<evidence type="ECO:0000313" key="5">
    <source>
        <dbReference type="Proteomes" id="UP000022447"/>
    </source>
</evidence>
<dbReference type="STRING" id="1449350.OCH239_21350"/>
<evidence type="ECO:0000256" key="3">
    <source>
        <dbReference type="SAM" id="Phobius"/>
    </source>
</evidence>
<dbReference type="PROSITE" id="PS00379">
    <property type="entry name" value="CDP_ALCOHOL_P_TRANSF"/>
    <property type="match status" value="1"/>
</dbReference>
<proteinExistence type="inferred from homology"/>
<comment type="caution">
    <text evidence="4">The sequence shown here is derived from an EMBL/GenBank/DDBJ whole genome shotgun (WGS) entry which is preliminary data.</text>
</comment>
<evidence type="ECO:0000256" key="1">
    <source>
        <dbReference type="ARBA" id="ARBA00022679"/>
    </source>
</evidence>
<dbReference type="GO" id="GO:0008654">
    <property type="term" value="P:phospholipid biosynthetic process"/>
    <property type="evidence" value="ECO:0007669"/>
    <property type="project" value="InterPro"/>
</dbReference>
<feature type="transmembrane region" description="Helical" evidence="3">
    <location>
        <begin position="110"/>
        <end position="128"/>
    </location>
</feature>
<comment type="similarity">
    <text evidence="2">Belongs to the CDP-alcohol phosphatidyltransferase class-I family.</text>
</comment>